<gene>
    <name evidence="1" type="ORF">B0T25DRAFT_286423</name>
</gene>
<reference evidence="1" key="2">
    <citation type="submission" date="2023-06" db="EMBL/GenBank/DDBJ databases">
        <authorList>
            <consortium name="Lawrence Berkeley National Laboratory"/>
            <person name="Haridas S."/>
            <person name="Hensen N."/>
            <person name="Bonometti L."/>
            <person name="Westerberg I."/>
            <person name="Brannstrom I.O."/>
            <person name="Guillou S."/>
            <person name="Cros-Aarteil S."/>
            <person name="Calhoun S."/>
            <person name="Kuo A."/>
            <person name="Mondo S."/>
            <person name="Pangilinan J."/>
            <person name="Riley R."/>
            <person name="Labutti K."/>
            <person name="Andreopoulos B."/>
            <person name="Lipzen A."/>
            <person name="Chen C."/>
            <person name="Yanf M."/>
            <person name="Daum C."/>
            <person name="Ng V."/>
            <person name="Clum A."/>
            <person name="Steindorff A."/>
            <person name="Ohm R."/>
            <person name="Martin F."/>
            <person name="Silar P."/>
            <person name="Natvig D."/>
            <person name="Lalanne C."/>
            <person name="Gautier V."/>
            <person name="Ament-Velasquez S.L."/>
            <person name="Kruys A."/>
            <person name="Hutchinson M.I."/>
            <person name="Powell A.J."/>
            <person name="Barry K."/>
            <person name="Miller A.N."/>
            <person name="Grigoriev I.V."/>
            <person name="Debuchy R."/>
            <person name="Gladieux P."/>
            <person name="Thoren M.H."/>
            <person name="Johannesson H."/>
        </authorList>
    </citation>
    <scope>NUCLEOTIDE SEQUENCE</scope>
    <source>
        <strain evidence="1">CBS 955.72</strain>
    </source>
</reference>
<dbReference type="AlphaFoldDB" id="A0AAJ0HBU9"/>
<name>A0AAJ0HBU9_9PEZI</name>
<sequence length="98" mass="11222">MRPPTWTFVISFQFSPLTRGEPPFLDINKPISLRACRLPKQHLGHYLEPLLQVPRRREASTVCYLWRNISKLATATTLLTQLASRLPPISHSAIPFKS</sequence>
<evidence type="ECO:0000313" key="1">
    <source>
        <dbReference type="EMBL" id="KAK3346722.1"/>
    </source>
</evidence>
<dbReference type="Proteomes" id="UP001275084">
    <property type="component" value="Unassembled WGS sequence"/>
</dbReference>
<evidence type="ECO:0000313" key="2">
    <source>
        <dbReference type="Proteomes" id="UP001275084"/>
    </source>
</evidence>
<accession>A0AAJ0HBU9</accession>
<dbReference type="EMBL" id="JAUIQD010000006">
    <property type="protein sequence ID" value="KAK3346722.1"/>
    <property type="molecule type" value="Genomic_DNA"/>
</dbReference>
<comment type="caution">
    <text evidence="1">The sequence shown here is derived from an EMBL/GenBank/DDBJ whole genome shotgun (WGS) entry which is preliminary data.</text>
</comment>
<proteinExistence type="predicted"/>
<protein>
    <submittedName>
        <fullName evidence="1">Uncharacterized protein</fullName>
    </submittedName>
</protein>
<reference evidence="1" key="1">
    <citation type="journal article" date="2023" name="Mol. Phylogenet. Evol.">
        <title>Genome-scale phylogeny and comparative genomics of the fungal order Sordariales.</title>
        <authorList>
            <person name="Hensen N."/>
            <person name="Bonometti L."/>
            <person name="Westerberg I."/>
            <person name="Brannstrom I.O."/>
            <person name="Guillou S."/>
            <person name="Cros-Aarteil S."/>
            <person name="Calhoun S."/>
            <person name="Haridas S."/>
            <person name="Kuo A."/>
            <person name="Mondo S."/>
            <person name="Pangilinan J."/>
            <person name="Riley R."/>
            <person name="LaButti K."/>
            <person name="Andreopoulos B."/>
            <person name="Lipzen A."/>
            <person name="Chen C."/>
            <person name="Yan M."/>
            <person name="Daum C."/>
            <person name="Ng V."/>
            <person name="Clum A."/>
            <person name="Steindorff A."/>
            <person name="Ohm R.A."/>
            <person name="Martin F."/>
            <person name="Silar P."/>
            <person name="Natvig D.O."/>
            <person name="Lalanne C."/>
            <person name="Gautier V."/>
            <person name="Ament-Velasquez S.L."/>
            <person name="Kruys A."/>
            <person name="Hutchinson M.I."/>
            <person name="Powell A.J."/>
            <person name="Barry K."/>
            <person name="Miller A.N."/>
            <person name="Grigoriev I.V."/>
            <person name="Debuchy R."/>
            <person name="Gladieux P."/>
            <person name="Hiltunen Thoren M."/>
            <person name="Johannesson H."/>
        </authorList>
    </citation>
    <scope>NUCLEOTIDE SEQUENCE</scope>
    <source>
        <strain evidence="1">CBS 955.72</strain>
    </source>
</reference>
<organism evidence="1 2">
    <name type="scientific">Lasiosphaeria hispida</name>
    <dbReference type="NCBI Taxonomy" id="260671"/>
    <lineage>
        <taxon>Eukaryota</taxon>
        <taxon>Fungi</taxon>
        <taxon>Dikarya</taxon>
        <taxon>Ascomycota</taxon>
        <taxon>Pezizomycotina</taxon>
        <taxon>Sordariomycetes</taxon>
        <taxon>Sordariomycetidae</taxon>
        <taxon>Sordariales</taxon>
        <taxon>Lasiosphaeriaceae</taxon>
        <taxon>Lasiosphaeria</taxon>
    </lineage>
</organism>
<keyword evidence="2" id="KW-1185">Reference proteome</keyword>